<dbReference type="Proteomes" id="UP000482209">
    <property type="component" value="Unassembled WGS sequence"/>
</dbReference>
<protein>
    <submittedName>
        <fullName evidence="1">Uncharacterized protein</fullName>
    </submittedName>
</protein>
<evidence type="ECO:0000313" key="2">
    <source>
        <dbReference type="Proteomes" id="UP000482209"/>
    </source>
</evidence>
<reference evidence="1 2" key="1">
    <citation type="submission" date="2019-08" db="EMBL/GenBank/DDBJ databases">
        <title>In-depth cultivation of the pig gut microbiome towards novel bacterial diversity and tailored functional studies.</title>
        <authorList>
            <person name="Wylensek D."/>
            <person name="Hitch T.C.A."/>
            <person name="Clavel T."/>
        </authorList>
    </citation>
    <scope>NUCLEOTIDE SEQUENCE [LARGE SCALE GENOMIC DNA]</scope>
    <source>
        <strain evidence="1 2">WCA-693-APC-MOT-I</strain>
    </source>
</reference>
<name>A0A6L5Y1K5_9FIRM</name>
<dbReference type="RefSeq" id="WP_154520269.1">
    <property type="nucleotide sequence ID" value="NZ_VUMT01000035.1"/>
</dbReference>
<proteinExistence type="predicted"/>
<evidence type="ECO:0000313" key="1">
    <source>
        <dbReference type="EMBL" id="MSS64882.1"/>
    </source>
</evidence>
<organism evidence="1 2">
    <name type="scientific">Velocimicrobium porci</name>
    <dbReference type="NCBI Taxonomy" id="2606634"/>
    <lineage>
        <taxon>Bacteria</taxon>
        <taxon>Bacillati</taxon>
        <taxon>Bacillota</taxon>
        <taxon>Clostridia</taxon>
        <taxon>Lachnospirales</taxon>
        <taxon>Lachnospiraceae</taxon>
        <taxon>Velocimicrobium</taxon>
    </lineage>
</organism>
<dbReference type="AlphaFoldDB" id="A0A6L5Y1K5"/>
<comment type="caution">
    <text evidence="1">The sequence shown here is derived from an EMBL/GenBank/DDBJ whole genome shotgun (WGS) entry which is preliminary data.</text>
</comment>
<sequence length="82" mass="9713">MITQKQLIRLARITYKKMQGNSSKMIRTSLKNDDWWNSLSGTLHQQIGKVIAKYHDYFVVNCEVDVNHKYIRTDYWGNGIYS</sequence>
<gene>
    <name evidence="1" type="ORF">FYJ58_13565</name>
</gene>
<dbReference type="EMBL" id="VUMT01000035">
    <property type="protein sequence ID" value="MSS64882.1"/>
    <property type="molecule type" value="Genomic_DNA"/>
</dbReference>
<keyword evidence="2" id="KW-1185">Reference proteome</keyword>
<accession>A0A6L5Y1K5</accession>